<evidence type="ECO:0000313" key="5">
    <source>
        <dbReference type="Proteomes" id="UP000178666"/>
    </source>
</evidence>
<dbReference type="InterPro" id="IPR011990">
    <property type="entry name" value="TPR-like_helical_dom_sf"/>
</dbReference>
<dbReference type="GeneID" id="88085784"/>
<dbReference type="InterPro" id="IPR036249">
    <property type="entry name" value="Thioredoxin-like_sf"/>
</dbReference>
<dbReference type="Proteomes" id="UP000075221">
    <property type="component" value="Chromosome"/>
</dbReference>
<accession>A0A142KE64</accession>
<keyword evidence="5" id="KW-1185">Reference proteome</keyword>
<evidence type="ECO:0000313" key="3">
    <source>
        <dbReference type="EMBL" id="AOZ45896.1"/>
    </source>
</evidence>
<dbReference type="SUPFAM" id="SSF48452">
    <property type="entry name" value="TPR-like"/>
    <property type="match status" value="1"/>
</dbReference>
<feature type="domain" description="Thioredoxin" evidence="1">
    <location>
        <begin position="41"/>
        <end position="139"/>
    </location>
</feature>
<evidence type="ECO:0000313" key="2">
    <source>
        <dbReference type="EMBL" id="AMS04402.1"/>
    </source>
</evidence>
<dbReference type="AlphaFoldDB" id="A0A142KE64"/>
<dbReference type="InterPro" id="IPR013766">
    <property type="entry name" value="Thioredoxin_domain"/>
</dbReference>
<organism evidence="2 4">
    <name type="scientific">Acidipropionibacterium acidipropionici</name>
    <dbReference type="NCBI Taxonomy" id="1748"/>
    <lineage>
        <taxon>Bacteria</taxon>
        <taxon>Bacillati</taxon>
        <taxon>Actinomycetota</taxon>
        <taxon>Actinomycetes</taxon>
        <taxon>Propionibacteriales</taxon>
        <taxon>Propionibacteriaceae</taxon>
        <taxon>Acidipropionibacterium</taxon>
    </lineage>
</organism>
<dbReference type="EMBL" id="CP015970">
    <property type="protein sequence ID" value="AOZ45896.1"/>
    <property type="molecule type" value="Genomic_DNA"/>
</dbReference>
<reference evidence="2 4" key="2">
    <citation type="submission" date="2016-02" db="EMBL/GenBank/DDBJ databases">
        <title>Complete Genome Sequence of Propionibacterium acidipropionici ATCC 55737.</title>
        <authorList>
            <person name="Luna Flores C.H."/>
            <person name="Nielsen L.K."/>
            <person name="Marcellin E."/>
        </authorList>
    </citation>
    <scope>NUCLEOTIDE SEQUENCE [LARGE SCALE GENOMIC DNA]</scope>
    <source>
        <strain evidence="2 4">ATCC 55737</strain>
    </source>
</reference>
<dbReference type="EMBL" id="CP014352">
    <property type="protein sequence ID" value="AMS04402.1"/>
    <property type="molecule type" value="Genomic_DNA"/>
</dbReference>
<evidence type="ECO:0000313" key="4">
    <source>
        <dbReference type="Proteomes" id="UP000075221"/>
    </source>
</evidence>
<reference evidence="3 5" key="1">
    <citation type="journal article" date="2016" name="Plant Dis.">
        <title>Improved production of propionic acid using genome shuffling.</title>
        <authorList>
            <person name="Luna-Flores C.H."/>
            <person name="Palfreyman R.W."/>
            <person name="Kromer J.O."/>
            <person name="Nielsen L.K."/>
            <person name="Marcellin E."/>
        </authorList>
    </citation>
    <scope>NUCLEOTIDE SEQUENCE [LARGE SCALE GENOMIC DNA]</scope>
    <source>
        <strain evidence="3 5">F3E8</strain>
    </source>
</reference>
<protein>
    <submittedName>
        <fullName evidence="2">Co-chaperone YbbN</fullName>
    </submittedName>
</protein>
<dbReference type="Gene3D" id="1.25.40.10">
    <property type="entry name" value="Tetratricopeptide repeat domain"/>
    <property type="match status" value="1"/>
</dbReference>
<dbReference type="OrthoDB" id="5181746at2"/>
<dbReference type="RefSeq" id="WP_028700598.1">
    <property type="nucleotide sequence ID" value="NZ_CP013126.1"/>
</dbReference>
<dbReference type="Proteomes" id="UP000178666">
    <property type="component" value="Chromosome"/>
</dbReference>
<name>A0A142KE64_9ACTN</name>
<dbReference type="SUPFAM" id="SSF52833">
    <property type="entry name" value="Thioredoxin-like"/>
    <property type="match status" value="1"/>
</dbReference>
<dbReference type="CDD" id="cd02956">
    <property type="entry name" value="ybbN"/>
    <property type="match status" value="1"/>
</dbReference>
<dbReference type="KEGG" id="aaci:ASQ49_12285"/>
<dbReference type="Pfam" id="PF00085">
    <property type="entry name" value="Thioredoxin"/>
    <property type="match status" value="1"/>
</dbReference>
<dbReference type="Gene3D" id="3.40.30.10">
    <property type="entry name" value="Glutaredoxin"/>
    <property type="match status" value="1"/>
</dbReference>
<gene>
    <name evidence="3" type="ORF">A8L58_03285</name>
    <name evidence="2" type="ORF">AXH35_01820</name>
</gene>
<proteinExistence type="predicted"/>
<dbReference type="Pfam" id="PF14561">
    <property type="entry name" value="TPR_20"/>
    <property type="match status" value="1"/>
</dbReference>
<sequence>MEAMSAESFNRPGAVDLSGLTAAAQSTAAPAAPGPGGSSWVVVADEKNFNELIGRSMQHPVLLELTSAKANAQAMSDELDRLTNEAGGRWLLVRVDVDATPQIAQALRVQAVPTLLPILAGQPVSQPIQGTLGADQIKDLTEQIVQLAVANGITGRAAPVATAPAADEEAEQGPSVDPRTVEIEKMLDQGRYADAVAGYDELLAKTPGDAVLSAGRAGAATLQRLDGKDPRALLEAGEAAAPGDVDAQLAAADVELMGGDPAKAFNRIIGVIRVTREEDRERARIRLLELFEMVGNADPAVAPARRALAAALF</sequence>
<evidence type="ECO:0000259" key="1">
    <source>
        <dbReference type="Pfam" id="PF00085"/>
    </source>
</evidence>
<dbReference type="GO" id="GO:0006950">
    <property type="term" value="P:response to stress"/>
    <property type="evidence" value="ECO:0007669"/>
    <property type="project" value="UniProtKB-ARBA"/>
</dbReference>